<organism evidence="3 4">
    <name type="scientific">Gillisia hiemivivida</name>
    <dbReference type="NCBI Taxonomy" id="291190"/>
    <lineage>
        <taxon>Bacteria</taxon>
        <taxon>Pseudomonadati</taxon>
        <taxon>Bacteroidota</taxon>
        <taxon>Flavobacteriia</taxon>
        <taxon>Flavobacteriales</taxon>
        <taxon>Flavobacteriaceae</taxon>
        <taxon>Gillisia</taxon>
    </lineage>
</organism>
<sequence length="653" mass="75741">MKQLLVLIFAFLSPLLQFAQEPVVKKPENNRLIQNDTLRNERSRENLPRKRNGIKDSLQKPPITAYKIFSVSGDSTYVDTTLTIEKDYKFNYLRKDNFELVPFANVGQTYNKLAYNFNDRDLIPEIGARARHYNFMEADDIYYYKVPTPLTELYFKTVPEQGQTLDAFFTINTSERLNFSVAYKGLRSLGKFQNVLTSTGNFRATFNYATLNNKYRLKTHFVSQDLLNRENGGLTEQALAQYIGKEPEFDDRSILEVKFENAENVLFGKRFFLVQEYDLANGENNRLTIDHKLDFSDKKYIFRQDAPVALFGESFKTTNLNDKVKLRNIDNVAGVTYANTTLGELKIKAGITHYNYGYNSIFILEDQTITNRIIGENYAAGAEYFKNFGPLKMYGDFMVNVAGDFSGHNFMAGADYFINKKNQVKAELRSNESAPNFNFQLYQSDYINYNWQNDFDNTNTQSLSLKLESTNWANVDASFTRITNYAYFSANEEGLTRPFQESGEISYFKVKASKEFQYGKFALNNTVMYQQVLNGDGVLNIPDLTTRNSLYYKDHWFKRALYVQTGLTLKYFTSYQMDGYDPVLAEFYVQNEQKYGAFPVVDLFFNAKVKQTRIFFKLEHLNSLIDGNNNFAAPEHPHRDFLVRFGVVWDFFL</sequence>
<feature type="compositionally biased region" description="Basic and acidic residues" evidence="1">
    <location>
        <begin position="38"/>
        <end position="57"/>
    </location>
</feature>
<feature type="signal peptide" evidence="2">
    <location>
        <begin position="1"/>
        <end position="19"/>
    </location>
</feature>
<dbReference type="Pfam" id="PF14121">
    <property type="entry name" value="Porin_10"/>
    <property type="match status" value="1"/>
</dbReference>
<evidence type="ECO:0008006" key="5">
    <source>
        <dbReference type="Google" id="ProtNLM"/>
    </source>
</evidence>
<evidence type="ECO:0000256" key="2">
    <source>
        <dbReference type="SAM" id="SignalP"/>
    </source>
</evidence>
<keyword evidence="4" id="KW-1185">Reference proteome</keyword>
<feature type="region of interest" description="Disordered" evidence="1">
    <location>
        <begin position="30"/>
        <end position="57"/>
    </location>
</feature>
<dbReference type="EMBL" id="VORY01000015">
    <property type="protein sequence ID" value="TXD92988.1"/>
    <property type="molecule type" value="Genomic_DNA"/>
</dbReference>
<evidence type="ECO:0000313" key="4">
    <source>
        <dbReference type="Proteomes" id="UP000321367"/>
    </source>
</evidence>
<proteinExistence type="predicted"/>
<dbReference type="AlphaFoldDB" id="A0A5C6ZUT2"/>
<keyword evidence="2" id="KW-0732">Signal</keyword>
<gene>
    <name evidence="3" type="ORF">ES724_12125</name>
</gene>
<feature type="chain" id="PRO_5022739236" description="Porin" evidence="2">
    <location>
        <begin position="20"/>
        <end position="653"/>
    </location>
</feature>
<comment type="caution">
    <text evidence="3">The sequence shown here is derived from an EMBL/GenBank/DDBJ whole genome shotgun (WGS) entry which is preliminary data.</text>
</comment>
<dbReference type="RefSeq" id="WP_146933285.1">
    <property type="nucleotide sequence ID" value="NZ_CBCSHZ010000039.1"/>
</dbReference>
<dbReference type="Proteomes" id="UP000321367">
    <property type="component" value="Unassembled WGS sequence"/>
</dbReference>
<accession>A0A5C6ZUT2</accession>
<name>A0A5C6ZUT2_9FLAO</name>
<dbReference type="OrthoDB" id="9812454at2"/>
<protein>
    <recommendedName>
        <fullName evidence="5">Porin</fullName>
    </recommendedName>
</protein>
<evidence type="ECO:0000313" key="3">
    <source>
        <dbReference type="EMBL" id="TXD92988.1"/>
    </source>
</evidence>
<dbReference type="InterPro" id="IPR025631">
    <property type="entry name" value="Porin_10"/>
</dbReference>
<evidence type="ECO:0000256" key="1">
    <source>
        <dbReference type="SAM" id="MobiDB-lite"/>
    </source>
</evidence>
<reference evidence="3 4" key="1">
    <citation type="submission" date="2019-08" db="EMBL/GenBank/DDBJ databases">
        <title>Genome sequence of Gillisia hiemivivida IC154 (type strain).</title>
        <authorList>
            <person name="Bowman J.P."/>
        </authorList>
    </citation>
    <scope>NUCLEOTIDE SEQUENCE [LARGE SCALE GENOMIC DNA]</scope>
    <source>
        <strain evidence="3 4">IC154</strain>
    </source>
</reference>